<dbReference type="Proteomes" id="UP000216013">
    <property type="component" value="Unassembled WGS sequence"/>
</dbReference>
<comment type="caution">
    <text evidence="1">The sequence shown here is derived from an EMBL/GenBank/DDBJ whole genome shotgun (WGS) entry which is preliminary data.</text>
</comment>
<evidence type="ECO:0000313" key="1">
    <source>
        <dbReference type="EMBL" id="PAD20765.1"/>
    </source>
</evidence>
<organism evidence="1 2">
    <name type="scientific">Terribacillus saccharophilus</name>
    <dbReference type="NCBI Taxonomy" id="361277"/>
    <lineage>
        <taxon>Bacteria</taxon>
        <taxon>Bacillati</taxon>
        <taxon>Bacillota</taxon>
        <taxon>Bacilli</taxon>
        <taxon>Bacillales</taxon>
        <taxon>Bacillaceae</taxon>
        <taxon>Terribacillus</taxon>
    </lineage>
</organism>
<proteinExistence type="predicted"/>
<protein>
    <submittedName>
        <fullName evidence="1">Uncharacterized protein</fullName>
    </submittedName>
</protein>
<evidence type="ECO:0000313" key="2">
    <source>
        <dbReference type="Proteomes" id="UP000216013"/>
    </source>
</evidence>
<dbReference type="AlphaFoldDB" id="A0A268A9G7"/>
<sequence length="62" mass="7390">MYPEYLLVRQKVVYDFIVHEEGYDLERAEGIADFCGLQSKKEKCLRVCIWIMLQSYLANTRL</sequence>
<accession>A0A268A9G7</accession>
<dbReference type="EMBL" id="NPBV01000021">
    <property type="protein sequence ID" value="PAD20765.1"/>
    <property type="molecule type" value="Genomic_DNA"/>
</dbReference>
<name>A0A268A9G7_9BACI</name>
<reference evidence="1 2" key="1">
    <citation type="submission" date="2017-07" db="EMBL/GenBank/DDBJ databases">
        <title>Isolation and whole genome analysis of endospore-forming bacteria from heroin.</title>
        <authorList>
            <person name="Kalinowski J."/>
            <person name="Ahrens B."/>
            <person name="Al-Dilaimi A."/>
            <person name="Winkler A."/>
            <person name="Wibberg D."/>
            <person name="Schleenbecker U."/>
            <person name="Ruckert C."/>
            <person name="Wolfel R."/>
            <person name="Grass G."/>
        </authorList>
    </citation>
    <scope>NUCLEOTIDE SEQUENCE [LARGE SCALE GENOMIC DNA]</scope>
    <source>
        <strain evidence="1 2">7528</strain>
    </source>
</reference>
<gene>
    <name evidence="1" type="ORF">CHH64_12745</name>
</gene>